<dbReference type="InterPro" id="IPR009003">
    <property type="entry name" value="Peptidase_S1_PA"/>
</dbReference>
<comment type="caution">
    <text evidence="2">The sequence shown here is derived from an EMBL/GenBank/DDBJ whole genome shotgun (WGS) entry which is preliminary data.</text>
</comment>
<feature type="chain" id="PRO_5034347105" description="Peptidase S1 domain-containing protein" evidence="1">
    <location>
        <begin position="25"/>
        <end position="407"/>
    </location>
</feature>
<accession>A0A8H4AJI3</accession>
<keyword evidence="3" id="KW-1185">Reference proteome</keyword>
<gene>
    <name evidence="2" type="ORF">F8M41_019699</name>
</gene>
<dbReference type="SUPFAM" id="SSF50494">
    <property type="entry name" value="Trypsin-like serine proteases"/>
    <property type="match status" value="1"/>
</dbReference>
<protein>
    <recommendedName>
        <fullName evidence="4">Peptidase S1 domain-containing protein</fullName>
    </recommendedName>
</protein>
<organism evidence="2 3">
    <name type="scientific">Gigaspora margarita</name>
    <dbReference type="NCBI Taxonomy" id="4874"/>
    <lineage>
        <taxon>Eukaryota</taxon>
        <taxon>Fungi</taxon>
        <taxon>Fungi incertae sedis</taxon>
        <taxon>Mucoromycota</taxon>
        <taxon>Glomeromycotina</taxon>
        <taxon>Glomeromycetes</taxon>
        <taxon>Diversisporales</taxon>
        <taxon>Gigasporaceae</taxon>
        <taxon>Gigaspora</taxon>
    </lineage>
</organism>
<feature type="signal peptide" evidence="1">
    <location>
        <begin position="1"/>
        <end position="24"/>
    </location>
</feature>
<reference evidence="2 3" key="1">
    <citation type="journal article" date="2019" name="Environ. Microbiol.">
        <title>At the nexus of three kingdoms: the genome of the mycorrhizal fungus Gigaspora margarita provides insights into plant, endobacterial and fungal interactions.</title>
        <authorList>
            <person name="Venice F."/>
            <person name="Ghignone S."/>
            <person name="Salvioli di Fossalunga A."/>
            <person name="Amselem J."/>
            <person name="Novero M."/>
            <person name="Xianan X."/>
            <person name="Sedzielewska Toro K."/>
            <person name="Morin E."/>
            <person name="Lipzen A."/>
            <person name="Grigoriev I.V."/>
            <person name="Henrissat B."/>
            <person name="Martin F.M."/>
            <person name="Bonfante P."/>
        </authorList>
    </citation>
    <scope>NUCLEOTIDE SEQUENCE [LARGE SCALE GENOMIC DNA]</scope>
    <source>
        <strain evidence="2 3">BEG34</strain>
    </source>
</reference>
<evidence type="ECO:0000313" key="2">
    <source>
        <dbReference type="EMBL" id="KAF0503047.1"/>
    </source>
</evidence>
<keyword evidence="1" id="KW-0732">Signal</keyword>
<dbReference type="Gene3D" id="2.40.10.10">
    <property type="entry name" value="Trypsin-like serine proteases"/>
    <property type="match status" value="2"/>
</dbReference>
<evidence type="ECO:0000313" key="3">
    <source>
        <dbReference type="Proteomes" id="UP000439903"/>
    </source>
</evidence>
<name>A0A8H4AJI3_GIGMA</name>
<dbReference type="AlphaFoldDB" id="A0A8H4AJI3"/>
<sequence length="407" mass="46852">MRNIYFLIILLFILILQKYPIINAQREALARLWSVQDDEIDDLIDREVELIDADHIVKRHLNDDVYSGSYIRTTDNNIIFYITDATPVNAIRNLPDVKPINHLLTFERSVNTFNLHDLKDRYRNLTRLAFQYSPELVAIFIDVTLNNIVIASYHGYYPTNREFIDAVNRQFVNPAPVFEYGNLPNTNEQHYLNDISRRTVRMRMLDGDGLCDLHQNVTCSIGFLARRNETHENVIVTSGRCDLFEQEYFFKPWGSLDVHNLIGRMDRVSKYHMIDFGIVSIEGNVEPTITIRNTDSPIYPEINIIGRNGMENNHLGIHSCKSGYFTHLTCGYLRSNEAIYFDALDPYRISYVINIENHIWDIGGPVFHYSDINNVYLSGILTGGIGNIGLATDIDKILIRGGLSLEL</sequence>
<proteinExistence type="predicted"/>
<evidence type="ECO:0008006" key="4">
    <source>
        <dbReference type="Google" id="ProtNLM"/>
    </source>
</evidence>
<dbReference type="OrthoDB" id="2426014at2759"/>
<evidence type="ECO:0000256" key="1">
    <source>
        <dbReference type="SAM" id="SignalP"/>
    </source>
</evidence>
<dbReference type="Proteomes" id="UP000439903">
    <property type="component" value="Unassembled WGS sequence"/>
</dbReference>
<dbReference type="InterPro" id="IPR043504">
    <property type="entry name" value="Peptidase_S1_PA_chymotrypsin"/>
</dbReference>
<dbReference type="EMBL" id="WTPW01000518">
    <property type="protein sequence ID" value="KAF0503047.1"/>
    <property type="molecule type" value="Genomic_DNA"/>
</dbReference>